<dbReference type="OrthoDB" id="9797832at2"/>
<proteinExistence type="inferred from homology"/>
<evidence type="ECO:0000313" key="4">
    <source>
        <dbReference type="Proteomes" id="UP000240400"/>
    </source>
</evidence>
<dbReference type="InterPro" id="IPR001347">
    <property type="entry name" value="SIS_dom"/>
</dbReference>
<dbReference type="InterPro" id="IPR046348">
    <property type="entry name" value="SIS_dom_sf"/>
</dbReference>
<dbReference type="Gene3D" id="3.40.50.10490">
    <property type="entry name" value="Glucose-6-phosphate isomerase like protein, domain 1"/>
    <property type="match status" value="1"/>
</dbReference>
<dbReference type="GO" id="GO:0097367">
    <property type="term" value="F:carbohydrate derivative binding"/>
    <property type="evidence" value="ECO:0007669"/>
    <property type="project" value="InterPro"/>
</dbReference>
<keyword evidence="3" id="KW-0413">Isomerase</keyword>
<dbReference type="Pfam" id="PF01380">
    <property type="entry name" value="SIS"/>
    <property type="match status" value="1"/>
</dbReference>
<dbReference type="SUPFAM" id="SSF53697">
    <property type="entry name" value="SIS domain"/>
    <property type="match status" value="1"/>
</dbReference>
<gene>
    <name evidence="3" type="primary">hxlB</name>
    <name evidence="3" type="ORF">BUZ61_11765</name>
</gene>
<dbReference type="RefSeq" id="WP_107644500.1">
    <property type="nucleotide sequence ID" value="NZ_PZHR01000088.1"/>
</dbReference>
<evidence type="ECO:0000259" key="2">
    <source>
        <dbReference type="PROSITE" id="PS51464"/>
    </source>
</evidence>
<comment type="caution">
    <text evidence="3">The sequence shown here is derived from an EMBL/GenBank/DDBJ whole genome shotgun (WGS) entry which is preliminary data.</text>
</comment>
<comment type="similarity">
    <text evidence="1">Belongs to the SIS family. PHI subfamily.</text>
</comment>
<dbReference type="NCBIfam" id="TIGR03127">
    <property type="entry name" value="RuMP_HxlB"/>
    <property type="match status" value="1"/>
</dbReference>
<evidence type="ECO:0000256" key="1">
    <source>
        <dbReference type="ARBA" id="ARBA00009235"/>
    </source>
</evidence>
<sequence>MKKIITTILSEIKNVMELIDEEELDNVVESLTKNKRIFVVGAGRSGFQAKGFAMRLMHIGYNSYVVGETITPSIQKDDIWIAISGSGETESIVSQTKKVKNIGCQIVTLTSDDNSSLAKLADENITVSGATKINTGVESIQLLSSLFDQTVHITLDVITQKLAERDSITSENASKKHTNLE</sequence>
<dbReference type="InterPro" id="IPR017552">
    <property type="entry name" value="PHI/rmpB"/>
</dbReference>
<dbReference type="CDD" id="cd05005">
    <property type="entry name" value="SIS_PHI"/>
    <property type="match status" value="1"/>
</dbReference>
<feature type="domain" description="SIS" evidence="2">
    <location>
        <begin position="27"/>
        <end position="168"/>
    </location>
</feature>
<protein>
    <submittedName>
        <fullName evidence="3">6-phospho-3-hexuloisomerase</fullName>
    </submittedName>
</protein>
<dbReference type="PANTHER" id="PTHR43443">
    <property type="entry name" value="3-HEXULOSE-6-PHOSPHATE ISOMERASE"/>
    <property type="match status" value="1"/>
</dbReference>
<dbReference type="GO" id="GO:1901135">
    <property type="term" value="P:carbohydrate derivative metabolic process"/>
    <property type="evidence" value="ECO:0007669"/>
    <property type="project" value="InterPro"/>
</dbReference>
<dbReference type="AlphaFoldDB" id="A0A2T4S815"/>
<dbReference type="PROSITE" id="PS51464">
    <property type="entry name" value="SIS"/>
    <property type="match status" value="1"/>
</dbReference>
<organism evidence="3 4">
    <name type="scientific">Staphylococcus nepalensis</name>
    <dbReference type="NCBI Taxonomy" id="214473"/>
    <lineage>
        <taxon>Bacteria</taxon>
        <taxon>Bacillati</taxon>
        <taxon>Bacillota</taxon>
        <taxon>Bacilli</taxon>
        <taxon>Bacillales</taxon>
        <taxon>Staphylococcaceae</taxon>
        <taxon>Staphylococcus</taxon>
    </lineage>
</organism>
<dbReference type="PANTHER" id="PTHR43443:SF1">
    <property type="entry name" value="3-HEXULOSE-6-PHOSPHATE ISOMERASE"/>
    <property type="match status" value="1"/>
</dbReference>
<name>A0A2T4S815_9STAP</name>
<evidence type="ECO:0000313" key="3">
    <source>
        <dbReference type="EMBL" id="PTK57814.1"/>
    </source>
</evidence>
<dbReference type="GO" id="GO:0016853">
    <property type="term" value="F:isomerase activity"/>
    <property type="evidence" value="ECO:0007669"/>
    <property type="project" value="UniProtKB-KW"/>
</dbReference>
<dbReference type="EMBL" id="PZHR01000088">
    <property type="protein sequence ID" value="PTK57814.1"/>
    <property type="molecule type" value="Genomic_DNA"/>
</dbReference>
<dbReference type="Proteomes" id="UP000240400">
    <property type="component" value="Unassembled WGS sequence"/>
</dbReference>
<reference evidence="3 4" key="1">
    <citation type="journal article" date="2016" name="Front. Microbiol.">
        <title>Comprehensive Phylogenetic Analysis of Bovine Non-aureus Staphylococci Species Based on Whole-Genome Sequencing.</title>
        <authorList>
            <person name="Naushad S."/>
            <person name="Barkema H.W."/>
            <person name="Luby C."/>
            <person name="Condas L.A."/>
            <person name="Nobrega D.B."/>
            <person name="Carson D.A."/>
            <person name="De Buck J."/>
        </authorList>
    </citation>
    <scope>NUCLEOTIDE SEQUENCE [LARGE SCALE GENOMIC DNA]</scope>
    <source>
        <strain evidence="3 4">SNUC 4337</strain>
    </source>
</reference>
<accession>A0A2T4S815</accession>